<sequence length="95" mass="9893">MTARLLIVVSGLAASGKTSVGRGLSDGVALPLLDKDDILEALFDSLGCDDRRHEPSGRRSGAARDRAPAGVAGVRALAGLALSDERRVTRQPQKS</sequence>
<organism evidence="2 3">
    <name type="scientific">Nocardioides flavus</name>
    <name type="common">ex Wang et al. 2016</name>
    <dbReference type="NCBI Taxonomy" id="2058780"/>
    <lineage>
        <taxon>Bacteria</taxon>
        <taxon>Bacillati</taxon>
        <taxon>Actinomycetota</taxon>
        <taxon>Actinomycetes</taxon>
        <taxon>Propionibacteriales</taxon>
        <taxon>Nocardioidaceae</taxon>
        <taxon>Nocardioides</taxon>
    </lineage>
</organism>
<gene>
    <name evidence="2" type="ORF">GCM10011376_39850</name>
</gene>
<dbReference type="Proteomes" id="UP000597341">
    <property type="component" value="Unassembled WGS sequence"/>
</dbReference>
<feature type="region of interest" description="Disordered" evidence="1">
    <location>
        <begin position="49"/>
        <end position="68"/>
    </location>
</feature>
<dbReference type="Gene3D" id="3.40.50.300">
    <property type="entry name" value="P-loop containing nucleotide triphosphate hydrolases"/>
    <property type="match status" value="1"/>
</dbReference>
<evidence type="ECO:0000313" key="2">
    <source>
        <dbReference type="EMBL" id="GHE19375.1"/>
    </source>
</evidence>
<name>A0ABQ3HRH6_9ACTN</name>
<accession>A0ABQ3HRH6</accession>
<reference evidence="3" key="1">
    <citation type="journal article" date="2019" name="Int. J. Syst. Evol. Microbiol.">
        <title>The Global Catalogue of Microorganisms (GCM) 10K type strain sequencing project: providing services to taxonomists for standard genome sequencing and annotation.</title>
        <authorList>
            <consortium name="The Broad Institute Genomics Platform"/>
            <consortium name="The Broad Institute Genome Sequencing Center for Infectious Disease"/>
            <person name="Wu L."/>
            <person name="Ma J."/>
        </authorList>
    </citation>
    <scope>NUCLEOTIDE SEQUENCE [LARGE SCALE GENOMIC DNA]</scope>
    <source>
        <strain evidence="3">CGMCC 1.12791</strain>
    </source>
</reference>
<protein>
    <recommendedName>
        <fullName evidence="4">AAA domain-containing protein</fullName>
    </recommendedName>
</protein>
<proteinExistence type="predicted"/>
<dbReference type="SUPFAM" id="SSF52540">
    <property type="entry name" value="P-loop containing nucleoside triphosphate hydrolases"/>
    <property type="match status" value="1"/>
</dbReference>
<evidence type="ECO:0008006" key="4">
    <source>
        <dbReference type="Google" id="ProtNLM"/>
    </source>
</evidence>
<keyword evidence="3" id="KW-1185">Reference proteome</keyword>
<feature type="compositionally biased region" description="Basic and acidic residues" evidence="1">
    <location>
        <begin position="49"/>
        <end position="67"/>
    </location>
</feature>
<comment type="caution">
    <text evidence="2">The sequence shown here is derived from an EMBL/GenBank/DDBJ whole genome shotgun (WGS) entry which is preliminary data.</text>
</comment>
<dbReference type="RefSeq" id="WP_191281239.1">
    <property type="nucleotide sequence ID" value="NZ_BNAD01000023.1"/>
</dbReference>
<dbReference type="InterPro" id="IPR027417">
    <property type="entry name" value="P-loop_NTPase"/>
</dbReference>
<evidence type="ECO:0000313" key="3">
    <source>
        <dbReference type="Proteomes" id="UP000597341"/>
    </source>
</evidence>
<evidence type="ECO:0000256" key="1">
    <source>
        <dbReference type="SAM" id="MobiDB-lite"/>
    </source>
</evidence>
<dbReference type="EMBL" id="BNAD01000023">
    <property type="protein sequence ID" value="GHE19375.1"/>
    <property type="molecule type" value="Genomic_DNA"/>
</dbReference>